<feature type="active site" evidence="4">
    <location>
        <position position="168"/>
    </location>
</feature>
<keyword evidence="3" id="KW-0520">NAD</keyword>
<dbReference type="GO" id="GO:0016054">
    <property type="term" value="P:organic acid catabolic process"/>
    <property type="evidence" value="ECO:0007669"/>
    <property type="project" value="UniProtKB-ARBA"/>
</dbReference>
<dbReference type="Gene3D" id="3.40.50.720">
    <property type="entry name" value="NAD(P)-binding Rossmann-like Domain"/>
    <property type="match status" value="1"/>
</dbReference>
<dbReference type="SUPFAM" id="SSF51735">
    <property type="entry name" value="NAD(P)-binding Rossmann-fold domains"/>
    <property type="match status" value="1"/>
</dbReference>
<dbReference type="InterPro" id="IPR008927">
    <property type="entry name" value="6-PGluconate_DH-like_C_sf"/>
</dbReference>
<dbReference type="InterPro" id="IPR036291">
    <property type="entry name" value="NAD(P)-bd_dom_sf"/>
</dbReference>
<dbReference type="AlphaFoldDB" id="A0A0E2Z634"/>
<dbReference type="InterPro" id="IPR015815">
    <property type="entry name" value="HIBADH-related"/>
</dbReference>
<dbReference type="PANTHER" id="PTHR43060:SF15">
    <property type="entry name" value="3-HYDROXYISOBUTYRATE DEHYDROGENASE-LIKE 1, MITOCHONDRIAL-RELATED"/>
    <property type="match status" value="1"/>
</dbReference>
<dbReference type="PIRSF" id="PIRSF000103">
    <property type="entry name" value="HIBADH"/>
    <property type="match status" value="1"/>
</dbReference>
<organism evidence="7 8">
    <name type="scientific">Nitrosococcus oceani C-27</name>
    <dbReference type="NCBI Taxonomy" id="314279"/>
    <lineage>
        <taxon>Bacteria</taxon>
        <taxon>Pseudomonadati</taxon>
        <taxon>Pseudomonadota</taxon>
        <taxon>Gammaproteobacteria</taxon>
        <taxon>Chromatiales</taxon>
        <taxon>Chromatiaceae</taxon>
        <taxon>Nitrosococcus</taxon>
    </lineage>
</organism>
<evidence type="ECO:0000256" key="4">
    <source>
        <dbReference type="PIRSR" id="PIRSR000103-1"/>
    </source>
</evidence>
<dbReference type="PANTHER" id="PTHR43060">
    <property type="entry name" value="3-HYDROXYISOBUTYRATE DEHYDROGENASE-LIKE 1, MITOCHONDRIAL-RELATED"/>
    <property type="match status" value="1"/>
</dbReference>
<dbReference type="GO" id="GO:0050661">
    <property type="term" value="F:NADP binding"/>
    <property type="evidence" value="ECO:0007669"/>
    <property type="project" value="InterPro"/>
</dbReference>
<reference evidence="7 8" key="1">
    <citation type="submission" date="2014-07" db="EMBL/GenBank/DDBJ databases">
        <title>Comparative analysis of Nitrosococcus oceani genome inventories of strains from Pacific and Atlantic gyres.</title>
        <authorList>
            <person name="Lim C.K."/>
            <person name="Wang L."/>
            <person name="Sayavedra-Soto L.A."/>
            <person name="Klotz M.G."/>
        </authorList>
    </citation>
    <scope>NUCLEOTIDE SEQUENCE [LARGE SCALE GENOMIC DNA]</scope>
    <source>
        <strain evidence="7 8">C-27</strain>
    </source>
</reference>
<dbReference type="Pfam" id="PF03446">
    <property type="entry name" value="NAD_binding_2"/>
    <property type="match status" value="1"/>
</dbReference>
<dbReference type="PROSITE" id="PS00895">
    <property type="entry name" value="3_HYDROXYISOBUT_DH"/>
    <property type="match status" value="1"/>
</dbReference>
<feature type="domain" description="6-phosphogluconate dehydrogenase NADP-binding" evidence="5">
    <location>
        <begin position="2"/>
        <end position="159"/>
    </location>
</feature>
<proteinExistence type="inferred from homology"/>
<dbReference type="GO" id="GO:0016491">
    <property type="term" value="F:oxidoreductase activity"/>
    <property type="evidence" value="ECO:0007669"/>
    <property type="project" value="UniProtKB-KW"/>
</dbReference>
<dbReference type="Gene3D" id="1.10.1040.10">
    <property type="entry name" value="N-(1-d-carboxylethyl)-l-norvaline Dehydrogenase, domain 2"/>
    <property type="match status" value="1"/>
</dbReference>
<comment type="similarity">
    <text evidence="1">Belongs to the HIBADH-related family.</text>
</comment>
<dbReference type="GO" id="GO:0051287">
    <property type="term" value="F:NAD binding"/>
    <property type="evidence" value="ECO:0007669"/>
    <property type="project" value="InterPro"/>
</dbReference>
<evidence type="ECO:0000313" key="8">
    <source>
        <dbReference type="Proteomes" id="UP000028839"/>
    </source>
</evidence>
<protein>
    <submittedName>
        <fullName evidence="7">Oxidoreductase</fullName>
    </submittedName>
</protein>
<dbReference type="InterPro" id="IPR013328">
    <property type="entry name" value="6PGD_dom2"/>
</dbReference>
<feature type="domain" description="3-hydroxyisobutyrate dehydrogenase-like NAD-binding" evidence="6">
    <location>
        <begin position="162"/>
        <end position="281"/>
    </location>
</feature>
<evidence type="ECO:0000256" key="1">
    <source>
        <dbReference type="ARBA" id="ARBA00009080"/>
    </source>
</evidence>
<evidence type="ECO:0000256" key="3">
    <source>
        <dbReference type="ARBA" id="ARBA00023027"/>
    </source>
</evidence>
<keyword evidence="2" id="KW-0560">Oxidoreductase</keyword>
<gene>
    <name evidence="7" type="ORF">IB75_11065</name>
</gene>
<dbReference type="Pfam" id="PF14833">
    <property type="entry name" value="NAD_binding_11"/>
    <property type="match status" value="1"/>
</dbReference>
<dbReference type="SUPFAM" id="SSF48179">
    <property type="entry name" value="6-phosphogluconate dehydrogenase C-terminal domain-like"/>
    <property type="match status" value="1"/>
</dbReference>
<evidence type="ECO:0000313" key="7">
    <source>
        <dbReference type="EMBL" id="KFI19020.1"/>
    </source>
</evidence>
<evidence type="ECO:0000256" key="2">
    <source>
        <dbReference type="ARBA" id="ARBA00023002"/>
    </source>
</evidence>
<evidence type="ECO:0000259" key="6">
    <source>
        <dbReference type="Pfam" id="PF14833"/>
    </source>
</evidence>
<accession>A0A0E2Z634</accession>
<dbReference type="InterPro" id="IPR029154">
    <property type="entry name" value="HIBADH-like_NADP-bd"/>
</dbReference>
<dbReference type="Proteomes" id="UP000028839">
    <property type="component" value="Unassembled WGS sequence"/>
</dbReference>
<name>A0A0E2Z634_9GAMM</name>
<dbReference type="InterPro" id="IPR006115">
    <property type="entry name" value="6PGDH_NADP-bd"/>
</dbReference>
<dbReference type="HOGENOM" id="CLU_035117_1_0_6"/>
<evidence type="ECO:0000259" key="5">
    <source>
        <dbReference type="Pfam" id="PF03446"/>
    </source>
</evidence>
<dbReference type="EMBL" id="JPGN01000067">
    <property type="protein sequence ID" value="KFI19020.1"/>
    <property type="molecule type" value="Genomic_DNA"/>
</dbReference>
<sequence length="285" mass="30246">MQVGFIGLGAMGLPMARNLAEGGFLKAVWNRTQATAETLAQELKITHAREPAELAGAVEAIFMCVSTDKDVLTLLEALLPGLAPGKIIVDFSTVSRETARRAATIVRSEGADFLDSPVSGGVEGARNGTLAMMVGGRGATLAKVQLALKTLASRIVHMGEAGTGQATKAVNQIMAAGINEAVTEALAFGKAQGLDMEKVIDVVSSGAAGNWFLEKRGKTMTQGIFTPGFKISLHHKDLRICRAMAKRLGFPLPITEITLADYQRLLEKGLGDEDISALYRLKRPD</sequence>
<dbReference type="InterPro" id="IPR002204">
    <property type="entry name" value="3-OH-isobutyrate_DH-rel_CS"/>
</dbReference>
<dbReference type="OrthoDB" id="9786703at2"/>
<comment type="caution">
    <text evidence="7">The sequence shown here is derived from an EMBL/GenBank/DDBJ whole genome shotgun (WGS) entry which is preliminary data.</text>
</comment>